<dbReference type="GeneID" id="54567587"/>
<feature type="compositionally biased region" description="Low complexity" evidence="1">
    <location>
        <begin position="98"/>
        <end position="109"/>
    </location>
</feature>
<feature type="compositionally biased region" description="Low complexity" evidence="1">
    <location>
        <begin position="67"/>
        <end position="90"/>
    </location>
</feature>
<dbReference type="RefSeq" id="XP_033661482.1">
    <property type="nucleotide sequence ID" value="XM_033814315.1"/>
</dbReference>
<evidence type="ECO:0000256" key="1">
    <source>
        <dbReference type="SAM" id="MobiDB-lite"/>
    </source>
</evidence>
<feature type="compositionally biased region" description="Polar residues" evidence="1">
    <location>
        <begin position="29"/>
        <end position="66"/>
    </location>
</feature>
<dbReference type="EMBL" id="ML993625">
    <property type="protein sequence ID" value="KAF2160593.1"/>
    <property type="molecule type" value="Genomic_DNA"/>
</dbReference>
<protein>
    <submittedName>
        <fullName evidence="2">Uncharacterized protein</fullName>
    </submittedName>
</protein>
<organism evidence="2 3">
    <name type="scientific">Zasmidium cellare ATCC 36951</name>
    <dbReference type="NCBI Taxonomy" id="1080233"/>
    <lineage>
        <taxon>Eukaryota</taxon>
        <taxon>Fungi</taxon>
        <taxon>Dikarya</taxon>
        <taxon>Ascomycota</taxon>
        <taxon>Pezizomycotina</taxon>
        <taxon>Dothideomycetes</taxon>
        <taxon>Dothideomycetidae</taxon>
        <taxon>Mycosphaerellales</taxon>
        <taxon>Mycosphaerellaceae</taxon>
        <taxon>Zasmidium</taxon>
    </lineage>
</organism>
<sequence>MRFDAPRHWNHDRHIAEALANAANPPAGSLQSAFSQAPQPPTSLSGPQIGASSQPHHTTASLSTQQPLSTALPHSSSHSTTATPAAPPASQLGIPVASTSASSGPSSDSRPGWLTEEVEESLARQDPHHLEPDLRRHLLRLPKARLPSSDGGAWSSLRDKTLIIWSLTRDDSSYGFPNGYRPPWLSMNALLQHYEFFTSAVALCELAYAAQCLRPYVPSATSLAYAQQCLGRMHPQRLWHTPCDVFGVCTPATYLAYAQCCLGRMHSCDVHSGIRSYKGLPPTVSVQAFELPSQCAQ</sequence>
<accession>A0A6A6C151</accession>
<keyword evidence="3" id="KW-1185">Reference proteome</keyword>
<dbReference type="Proteomes" id="UP000799537">
    <property type="component" value="Unassembled WGS sequence"/>
</dbReference>
<proteinExistence type="predicted"/>
<name>A0A6A6C151_ZASCE</name>
<evidence type="ECO:0000313" key="2">
    <source>
        <dbReference type="EMBL" id="KAF2160593.1"/>
    </source>
</evidence>
<feature type="region of interest" description="Disordered" evidence="1">
    <location>
        <begin position="25"/>
        <end position="129"/>
    </location>
</feature>
<gene>
    <name evidence="2" type="ORF">M409DRAFT_59847</name>
</gene>
<reference evidence="2" key="1">
    <citation type="journal article" date="2020" name="Stud. Mycol.">
        <title>101 Dothideomycetes genomes: a test case for predicting lifestyles and emergence of pathogens.</title>
        <authorList>
            <person name="Haridas S."/>
            <person name="Albert R."/>
            <person name="Binder M."/>
            <person name="Bloem J."/>
            <person name="Labutti K."/>
            <person name="Salamov A."/>
            <person name="Andreopoulos B."/>
            <person name="Baker S."/>
            <person name="Barry K."/>
            <person name="Bills G."/>
            <person name="Bluhm B."/>
            <person name="Cannon C."/>
            <person name="Castanera R."/>
            <person name="Culley D."/>
            <person name="Daum C."/>
            <person name="Ezra D."/>
            <person name="Gonzalez J."/>
            <person name="Henrissat B."/>
            <person name="Kuo A."/>
            <person name="Liang C."/>
            <person name="Lipzen A."/>
            <person name="Lutzoni F."/>
            <person name="Magnuson J."/>
            <person name="Mondo S."/>
            <person name="Nolan M."/>
            <person name="Ohm R."/>
            <person name="Pangilinan J."/>
            <person name="Park H.-J."/>
            <person name="Ramirez L."/>
            <person name="Alfaro M."/>
            <person name="Sun H."/>
            <person name="Tritt A."/>
            <person name="Yoshinaga Y."/>
            <person name="Zwiers L.-H."/>
            <person name="Turgeon B."/>
            <person name="Goodwin S."/>
            <person name="Spatafora J."/>
            <person name="Crous P."/>
            <person name="Grigoriev I."/>
        </authorList>
    </citation>
    <scope>NUCLEOTIDE SEQUENCE</scope>
    <source>
        <strain evidence="2">ATCC 36951</strain>
    </source>
</reference>
<evidence type="ECO:0000313" key="3">
    <source>
        <dbReference type="Proteomes" id="UP000799537"/>
    </source>
</evidence>
<dbReference type="AlphaFoldDB" id="A0A6A6C151"/>